<organism evidence="1 2">
    <name type="scientific">Thiobaca trueperi</name>
    <dbReference type="NCBI Taxonomy" id="127458"/>
    <lineage>
        <taxon>Bacteria</taxon>
        <taxon>Pseudomonadati</taxon>
        <taxon>Pseudomonadota</taxon>
        <taxon>Gammaproteobacteria</taxon>
        <taxon>Chromatiales</taxon>
        <taxon>Chromatiaceae</taxon>
        <taxon>Thiobaca</taxon>
    </lineage>
</organism>
<evidence type="ECO:0000313" key="1">
    <source>
        <dbReference type="EMBL" id="TCT21550.1"/>
    </source>
</evidence>
<protein>
    <submittedName>
        <fullName evidence="1">Uncharacterized protein</fullName>
    </submittedName>
</protein>
<gene>
    <name evidence="1" type="ORF">EDC35_104410</name>
</gene>
<dbReference type="OrthoDB" id="1493517at2"/>
<dbReference type="AlphaFoldDB" id="A0A4R3MY24"/>
<reference evidence="1 2" key="1">
    <citation type="submission" date="2019-03" db="EMBL/GenBank/DDBJ databases">
        <title>Genomic Encyclopedia of Type Strains, Phase IV (KMG-IV): sequencing the most valuable type-strain genomes for metagenomic binning, comparative biology and taxonomic classification.</title>
        <authorList>
            <person name="Goeker M."/>
        </authorList>
    </citation>
    <scope>NUCLEOTIDE SEQUENCE [LARGE SCALE GENOMIC DNA]</scope>
    <source>
        <strain evidence="1 2">DSM 13587</strain>
    </source>
</reference>
<proteinExistence type="predicted"/>
<dbReference type="SUPFAM" id="SSF56399">
    <property type="entry name" value="ADP-ribosylation"/>
    <property type="match status" value="1"/>
</dbReference>
<evidence type="ECO:0000313" key="2">
    <source>
        <dbReference type="Proteomes" id="UP000295717"/>
    </source>
</evidence>
<dbReference type="EMBL" id="SMAO01000004">
    <property type="protein sequence ID" value="TCT21550.1"/>
    <property type="molecule type" value="Genomic_DNA"/>
</dbReference>
<comment type="caution">
    <text evidence="1">The sequence shown here is derived from an EMBL/GenBank/DDBJ whole genome shotgun (WGS) entry which is preliminary data.</text>
</comment>
<dbReference type="Proteomes" id="UP000295717">
    <property type="component" value="Unassembled WGS sequence"/>
</dbReference>
<keyword evidence="2" id="KW-1185">Reference proteome</keyword>
<name>A0A4R3MY24_9GAMM</name>
<dbReference type="RefSeq" id="WP_132977128.1">
    <property type="nucleotide sequence ID" value="NZ_SMAO01000004.1"/>
</dbReference>
<accession>A0A4R3MY24</accession>
<sequence>MKLFKLLNEKFYKEGASFNTSDVNYSRSIGDPFEREEFYDYLFDATDRNDVGIDLYAVMANFINLPGGGAVCLDLLSSGSDIALASVMPGDSHYANRIMKREEFLEACRLIERLDIKFETGSDATRLWEYLFEKVRREKFDNLPSRLMSYFAFKSESDIAHYRKEHGMRGVSCVIDASNCTQAVELDMALFDAVGNNFTYSMAKTVAERYWSGGSSDDPVIEVLLQGEIILAERIQ</sequence>